<protein>
    <submittedName>
        <fullName evidence="2">Uncharacterized protein</fullName>
    </submittedName>
</protein>
<dbReference type="AlphaFoldDB" id="A0A915IJ02"/>
<accession>A0A915IJ02</accession>
<organism evidence="1 2">
    <name type="scientific">Romanomermis culicivorax</name>
    <name type="common">Nematode worm</name>
    <dbReference type="NCBI Taxonomy" id="13658"/>
    <lineage>
        <taxon>Eukaryota</taxon>
        <taxon>Metazoa</taxon>
        <taxon>Ecdysozoa</taxon>
        <taxon>Nematoda</taxon>
        <taxon>Enoplea</taxon>
        <taxon>Dorylaimia</taxon>
        <taxon>Mermithida</taxon>
        <taxon>Mermithoidea</taxon>
        <taxon>Mermithidae</taxon>
        <taxon>Romanomermis</taxon>
    </lineage>
</organism>
<keyword evidence="1" id="KW-1185">Reference proteome</keyword>
<proteinExistence type="predicted"/>
<name>A0A915IJ02_ROMCU</name>
<dbReference type="WBParaSite" id="nRc.2.0.1.t13789-RA">
    <property type="protein sequence ID" value="nRc.2.0.1.t13789-RA"/>
    <property type="gene ID" value="nRc.2.0.1.g13789"/>
</dbReference>
<sequence length="69" mass="8259">MVHDKDDITFTASIFTSQIRSPYRQCGQIARRTITDQQIQRFWKQLNNNKQQTIIYDHCNRRAQTSTKN</sequence>
<evidence type="ECO:0000313" key="1">
    <source>
        <dbReference type="Proteomes" id="UP000887565"/>
    </source>
</evidence>
<dbReference type="Proteomes" id="UP000887565">
    <property type="component" value="Unplaced"/>
</dbReference>
<reference evidence="2" key="1">
    <citation type="submission" date="2022-11" db="UniProtKB">
        <authorList>
            <consortium name="WormBaseParasite"/>
        </authorList>
    </citation>
    <scope>IDENTIFICATION</scope>
</reference>
<evidence type="ECO:0000313" key="2">
    <source>
        <dbReference type="WBParaSite" id="nRc.2.0.1.t13789-RA"/>
    </source>
</evidence>